<evidence type="ECO:0000313" key="11">
    <source>
        <dbReference type="Proteomes" id="UP001139319"/>
    </source>
</evidence>
<evidence type="ECO:0000256" key="4">
    <source>
        <dbReference type="ARBA" id="ARBA00022801"/>
    </source>
</evidence>
<keyword evidence="8" id="KW-1133">Transmembrane helix</keyword>
<evidence type="ECO:0000256" key="5">
    <source>
        <dbReference type="ARBA" id="ARBA00022825"/>
    </source>
</evidence>
<keyword evidence="4" id="KW-0378">Hydrolase</keyword>
<dbReference type="InterPro" id="IPR047217">
    <property type="entry name" value="S49_SppA_67K_type_N"/>
</dbReference>
<dbReference type="InterPro" id="IPR004634">
    <property type="entry name" value="Pept_S49_pIV"/>
</dbReference>
<evidence type="ECO:0000256" key="7">
    <source>
        <dbReference type="PIRSR" id="PIRSR001217-1"/>
    </source>
</evidence>
<reference evidence="10" key="1">
    <citation type="submission" date="2022-05" db="EMBL/GenBank/DDBJ databases">
        <authorList>
            <person name="Sun H.-N."/>
        </authorList>
    </citation>
    <scope>NUCLEOTIDE SEQUENCE</scope>
    <source>
        <strain evidence="10">HB14</strain>
    </source>
</reference>
<sequence length="609" mass="66852">MTETKTKGPIRRFFSAIWRGINCARRVVVNLIFLFIVVVIIAAISQRQSDVLPQQFALEVTPYGALVDERQAVDALAALGGENSLHSETLVRDLVRSINLARDDERVNHLVLNLNHLSGGGISKLYEVAQAIQGFKESGKPVTALADHYTQDRYYLASHADTVYLHDMGFVLLTGYGSYRLYYKDALDKLGLNMHIFRAGKFKDAVEPYLRDDMSEASREHNSQWIGQLWSEYTRRVETMRNLKPGALEQLLDNSDQALAAADSDTSQLAREQGLVDKVTSRQTMRAELAQTLGYDRKHDTYKAVDWYRYLDHNRQMPLPGKNYVALINAVGTILDGEQPPGTVGSDSMTQLLRDVRNDRDVKALVIRVDSPGGSAFASEIIRAEIAATRDAGIPVYISMGSVAASGGYWIATAGEQIWALPTTITGSIGAYSLVPTLEDSLAKLGVSTDGVGTTPLADALNPTRAMSEESARLMQMSVDSIYQRFISTVADARELSTSRVNDIGQGRVWSGQTAQELGLVDKLGTLNDTINAAASDAGLEHWEVKTISAPLTPMEEFLQQLGQIALPLPREISAQLQHWRTLGSALPALPFSQTPGDVMTYCLKCSAP</sequence>
<evidence type="ECO:0000256" key="1">
    <source>
        <dbReference type="ARBA" id="ARBA00004370"/>
    </source>
</evidence>
<comment type="caution">
    <text evidence="10">The sequence shown here is derived from an EMBL/GenBank/DDBJ whole genome shotgun (WGS) entry which is preliminary data.</text>
</comment>
<keyword evidence="6 8" id="KW-0472">Membrane</keyword>
<proteinExistence type="inferred from homology"/>
<feature type="active site" description="Nucleophile" evidence="7">
    <location>
        <position position="406"/>
    </location>
</feature>
<dbReference type="Pfam" id="PF01343">
    <property type="entry name" value="Peptidase_S49"/>
    <property type="match status" value="2"/>
</dbReference>
<dbReference type="CDD" id="cd07018">
    <property type="entry name" value="S49_SppA_67K_type"/>
    <property type="match status" value="1"/>
</dbReference>
<dbReference type="InterPro" id="IPR004635">
    <property type="entry name" value="Pept_S49_SppA"/>
</dbReference>
<keyword evidence="11" id="KW-1185">Reference proteome</keyword>
<evidence type="ECO:0000259" key="9">
    <source>
        <dbReference type="Pfam" id="PF01343"/>
    </source>
</evidence>
<feature type="active site" description="Proton donor/acceptor" evidence="7">
    <location>
        <position position="203"/>
    </location>
</feature>
<feature type="transmembrane region" description="Helical" evidence="8">
    <location>
        <begin position="27"/>
        <end position="45"/>
    </location>
</feature>
<feature type="domain" description="Peptidase S49" evidence="9">
    <location>
        <begin position="135"/>
        <end position="286"/>
    </location>
</feature>
<dbReference type="GO" id="GO:0006465">
    <property type="term" value="P:signal peptide processing"/>
    <property type="evidence" value="ECO:0007669"/>
    <property type="project" value="InterPro"/>
</dbReference>
<evidence type="ECO:0000256" key="8">
    <source>
        <dbReference type="SAM" id="Phobius"/>
    </source>
</evidence>
<keyword evidence="8" id="KW-0812">Transmembrane</keyword>
<dbReference type="AlphaFoldDB" id="A0A9X2I099"/>
<feature type="domain" description="Peptidase S49" evidence="9">
    <location>
        <begin position="389"/>
        <end position="540"/>
    </location>
</feature>
<dbReference type="PANTHER" id="PTHR33209:SF1">
    <property type="entry name" value="PEPTIDASE S49 DOMAIN-CONTAINING PROTEIN"/>
    <property type="match status" value="1"/>
</dbReference>
<name>A0A9X2I099_9GAMM</name>
<dbReference type="Gene3D" id="3.90.226.10">
    <property type="entry name" value="2-enoyl-CoA Hydratase, Chain A, domain 1"/>
    <property type="match status" value="2"/>
</dbReference>
<dbReference type="InterPro" id="IPR047272">
    <property type="entry name" value="S49_SppA_C"/>
</dbReference>
<keyword evidence="3" id="KW-0645">Protease</keyword>
<comment type="subcellular location">
    <subcellularLocation>
        <location evidence="1">Membrane</location>
    </subcellularLocation>
</comment>
<dbReference type="SUPFAM" id="SSF52096">
    <property type="entry name" value="ClpP/crotonase"/>
    <property type="match status" value="2"/>
</dbReference>
<keyword evidence="5" id="KW-0720">Serine protease</keyword>
<organism evidence="10 11">
    <name type="scientific">Gilvimarinus xylanilyticus</name>
    <dbReference type="NCBI Taxonomy" id="2944139"/>
    <lineage>
        <taxon>Bacteria</taxon>
        <taxon>Pseudomonadati</taxon>
        <taxon>Pseudomonadota</taxon>
        <taxon>Gammaproteobacteria</taxon>
        <taxon>Cellvibrionales</taxon>
        <taxon>Cellvibrionaceae</taxon>
        <taxon>Gilvimarinus</taxon>
    </lineage>
</organism>
<dbReference type="NCBIfam" id="TIGR00705">
    <property type="entry name" value="SppA_67K"/>
    <property type="match status" value="1"/>
</dbReference>
<evidence type="ECO:0000256" key="6">
    <source>
        <dbReference type="ARBA" id="ARBA00023136"/>
    </source>
</evidence>
<dbReference type="PANTHER" id="PTHR33209">
    <property type="entry name" value="PROTEASE 4"/>
    <property type="match status" value="1"/>
</dbReference>
<protein>
    <submittedName>
        <fullName evidence="10">Signal peptide peptidase SppA</fullName>
    </submittedName>
</protein>
<dbReference type="Proteomes" id="UP001139319">
    <property type="component" value="Unassembled WGS sequence"/>
</dbReference>
<accession>A0A9X2I099</accession>
<dbReference type="InterPro" id="IPR029045">
    <property type="entry name" value="ClpP/crotonase-like_dom_sf"/>
</dbReference>
<dbReference type="GO" id="GO:0016020">
    <property type="term" value="C:membrane"/>
    <property type="evidence" value="ECO:0007669"/>
    <property type="project" value="UniProtKB-SubCell"/>
</dbReference>
<dbReference type="CDD" id="cd07023">
    <property type="entry name" value="S49_Sppa_N_C"/>
    <property type="match status" value="1"/>
</dbReference>
<comment type="similarity">
    <text evidence="2">Belongs to the peptidase S49 family.</text>
</comment>
<gene>
    <name evidence="10" type="primary">sppA</name>
    <name evidence="10" type="ORF">M6D89_02715</name>
</gene>
<dbReference type="RefSeq" id="WP_253966496.1">
    <property type="nucleotide sequence ID" value="NZ_JAMFTH010000001.1"/>
</dbReference>
<reference evidence="10" key="2">
    <citation type="submission" date="2023-01" db="EMBL/GenBank/DDBJ databases">
        <title>Gilvimarinus xylanilyticus HB14 isolated from Caulerpa lentillifera aquaculture base in Hainan, China.</title>
        <authorList>
            <person name="Zhang Y.-J."/>
        </authorList>
    </citation>
    <scope>NUCLEOTIDE SEQUENCE</scope>
    <source>
        <strain evidence="10">HB14</strain>
    </source>
</reference>
<evidence type="ECO:0000256" key="3">
    <source>
        <dbReference type="ARBA" id="ARBA00022670"/>
    </source>
</evidence>
<dbReference type="EMBL" id="JAMFTH010000001">
    <property type="protein sequence ID" value="MCP8898208.1"/>
    <property type="molecule type" value="Genomic_DNA"/>
</dbReference>
<dbReference type="InterPro" id="IPR002142">
    <property type="entry name" value="Peptidase_S49"/>
</dbReference>
<dbReference type="Gene3D" id="6.20.330.10">
    <property type="match status" value="1"/>
</dbReference>
<evidence type="ECO:0000313" key="10">
    <source>
        <dbReference type="EMBL" id="MCP8898208.1"/>
    </source>
</evidence>
<dbReference type="NCBIfam" id="TIGR00706">
    <property type="entry name" value="SppA_dom"/>
    <property type="match status" value="1"/>
</dbReference>
<dbReference type="GO" id="GO:0008236">
    <property type="term" value="F:serine-type peptidase activity"/>
    <property type="evidence" value="ECO:0007669"/>
    <property type="project" value="UniProtKB-KW"/>
</dbReference>
<evidence type="ECO:0000256" key="2">
    <source>
        <dbReference type="ARBA" id="ARBA00008683"/>
    </source>
</evidence>
<dbReference type="PIRSF" id="PIRSF001217">
    <property type="entry name" value="Protease_4_SppA"/>
    <property type="match status" value="1"/>
</dbReference>